<evidence type="ECO:0000256" key="5">
    <source>
        <dbReference type="SAM" id="Coils"/>
    </source>
</evidence>
<name>A0A3B0ZSJ5_9ZZZZ</name>
<dbReference type="Gene3D" id="1.10.1660.10">
    <property type="match status" value="1"/>
</dbReference>
<dbReference type="InterPro" id="IPR047057">
    <property type="entry name" value="MerR_fam"/>
</dbReference>
<keyword evidence="3" id="KW-0238">DNA-binding</keyword>
<dbReference type="InterPro" id="IPR009061">
    <property type="entry name" value="DNA-bd_dom_put_sf"/>
</dbReference>
<proteinExistence type="predicted"/>
<evidence type="ECO:0000313" key="7">
    <source>
        <dbReference type="EMBL" id="VAW96438.1"/>
    </source>
</evidence>
<dbReference type="AlphaFoldDB" id="A0A3B0ZSJ5"/>
<evidence type="ECO:0000256" key="2">
    <source>
        <dbReference type="ARBA" id="ARBA00023015"/>
    </source>
</evidence>
<evidence type="ECO:0000256" key="3">
    <source>
        <dbReference type="ARBA" id="ARBA00023125"/>
    </source>
</evidence>
<dbReference type="PROSITE" id="PS00552">
    <property type="entry name" value="HTH_MERR_1"/>
    <property type="match status" value="1"/>
</dbReference>
<dbReference type="PANTHER" id="PTHR30204">
    <property type="entry name" value="REDOX-CYCLING DRUG-SENSING TRANSCRIPTIONAL ACTIVATOR SOXR"/>
    <property type="match status" value="1"/>
</dbReference>
<sequence length="130" mass="14723">MQNKPLTIGKLAKSAGVNVETIRYYQKIGLLKTPHKPQTGYRQYSHNSIAIINFIKRSQKLGFSLTEINNLISLGENNCDDVCNYTKQKRNQIENQIIELKELQSNLDTLIKSCQSDLPVCPIVTTLSKN</sequence>
<organism evidence="7">
    <name type="scientific">hydrothermal vent metagenome</name>
    <dbReference type="NCBI Taxonomy" id="652676"/>
    <lineage>
        <taxon>unclassified sequences</taxon>
        <taxon>metagenomes</taxon>
        <taxon>ecological metagenomes</taxon>
    </lineage>
</organism>
<dbReference type="GO" id="GO:0003677">
    <property type="term" value="F:DNA binding"/>
    <property type="evidence" value="ECO:0007669"/>
    <property type="project" value="UniProtKB-KW"/>
</dbReference>
<reference evidence="7" key="1">
    <citation type="submission" date="2018-06" db="EMBL/GenBank/DDBJ databases">
        <authorList>
            <person name="Zhirakovskaya E."/>
        </authorList>
    </citation>
    <scope>NUCLEOTIDE SEQUENCE</scope>
</reference>
<keyword evidence="4" id="KW-0804">Transcription</keyword>
<keyword evidence="5" id="KW-0175">Coiled coil</keyword>
<dbReference type="SMART" id="SM00422">
    <property type="entry name" value="HTH_MERR"/>
    <property type="match status" value="1"/>
</dbReference>
<feature type="coiled-coil region" evidence="5">
    <location>
        <begin position="86"/>
        <end position="113"/>
    </location>
</feature>
<protein>
    <recommendedName>
        <fullName evidence="6">HTH merR-type domain-containing protein</fullName>
    </recommendedName>
</protein>
<evidence type="ECO:0000256" key="1">
    <source>
        <dbReference type="ARBA" id="ARBA00022491"/>
    </source>
</evidence>
<dbReference type="InterPro" id="IPR000551">
    <property type="entry name" value="MerR-type_HTH_dom"/>
</dbReference>
<keyword evidence="2" id="KW-0805">Transcription regulation</keyword>
<dbReference type="EMBL" id="UOFS01000027">
    <property type="protein sequence ID" value="VAW96438.1"/>
    <property type="molecule type" value="Genomic_DNA"/>
</dbReference>
<keyword evidence="1" id="KW-0678">Repressor</keyword>
<gene>
    <name evidence="7" type="ORF">MNBD_GAMMA22-1731</name>
</gene>
<dbReference type="PROSITE" id="PS50937">
    <property type="entry name" value="HTH_MERR_2"/>
    <property type="match status" value="1"/>
</dbReference>
<dbReference type="PANTHER" id="PTHR30204:SF69">
    <property type="entry name" value="MERR-FAMILY TRANSCRIPTIONAL REGULATOR"/>
    <property type="match status" value="1"/>
</dbReference>
<evidence type="ECO:0000259" key="6">
    <source>
        <dbReference type="PROSITE" id="PS50937"/>
    </source>
</evidence>
<feature type="domain" description="HTH merR-type" evidence="6">
    <location>
        <begin position="5"/>
        <end position="74"/>
    </location>
</feature>
<dbReference type="Pfam" id="PF13411">
    <property type="entry name" value="MerR_1"/>
    <property type="match status" value="1"/>
</dbReference>
<evidence type="ECO:0000256" key="4">
    <source>
        <dbReference type="ARBA" id="ARBA00023163"/>
    </source>
</evidence>
<dbReference type="SUPFAM" id="SSF46955">
    <property type="entry name" value="Putative DNA-binding domain"/>
    <property type="match status" value="1"/>
</dbReference>
<dbReference type="PRINTS" id="PR00040">
    <property type="entry name" value="HTHMERR"/>
</dbReference>
<accession>A0A3B0ZSJ5</accession>
<dbReference type="GO" id="GO:0003700">
    <property type="term" value="F:DNA-binding transcription factor activity"/>
    <property type="evidence" value="ECO:0007669"/>
    <property type="project" value="InterPro"/>
</dbReference>